<dbReference type="Proteomes" id="UP000242153">
    <property type="component" value="Unassembled WGS sequence"/>
</dbReference>
<dbReference type="InterPro" id="IPR016181">
    <property type="entry name" value="Acyl_CoA_acyltransferase"/>
</dbReference>
<sequence>MKLETERLLIVPCTAEVVTVLTEQNYKNGPQVWGHLEKLAEDPSILYWGPWLALLKSNSTVIGDLGFKGKPDNKGAVEIGYGLLEEYWHKGYATEAVGALMDWAWQQGVRKIKAETLRGNPASIRVLEKLGMNVAIKSDDMIYWEKNKA</sequence>
<dbReference type="InterPro" id="IPR051531">
    <property type="entry name" value="N-acetyltransferase"/>
</dbReference>
<evidence type="ECO:0000313" key="3">
    <source>
        <dbReference type="Proteomes" id="UP000242153"/>
    </source>
</evidence>
<dbReference type="PANTHER" id="PTHR43792">
    <property type="entry name" value="GNAT FAMILY, PUTATIVE (AFU_ORTHOLOGUE AFUA_3G00765)-RELATED-RELATED"/>
    <property type="match status" value="1"/>
</dbReference>
<comment type="caution">
    <text evidence="2">The sequence shown here is derived from an EMBL/GenBank/DDBJ whole genome shotgun (WGS) entry which is preliminary data.</text>
</comment>
<dbReference type="Gene3D" id="3.40.630.30">
    <property type="match status" value="1"/>
</dbReference>
<dbReference type="PANTHER" id="PTHR43792:SF13">
    <property type="entry name" value="ACETYLTRANSFERASE"/>
    <property type="match status" value="1"/>
</dbReference>
<evidence type="ECO:0000313" key="2">
    <source>
        <dbReference type="EMBL" id="OHX52516.1"/>
    </source>
</evidence>
<dbReference type="RefSeq" id="WP_071152044.1">
    <property type="nucleotide sequence ID" value="NZ_QQRT01000011.1"/>
</dbReference>
<dbReference type="EMBL" id="MBQG01000069">
    <property type="protein sequence ID" value="OHX52516.1"/>
    <property type="molecule type" value="Genomic_DNA"/>
</dbReference>
<dbReference type="CDD" id="cd04301">
    <property type="entry name" value="NAT_SF"/>
    <property type="match status" value="1"/>
</dbReference>
<keyword evidence="3" id="KW-1185">Reference proteome</keyword>
<dbReference type="PROSITE" id="PS51186">
    <property type="entry name" value="GNAT"/>
    <property type="match status" value="1"/>
</dbReference>
<evidence type="ECO:0000259" key="1">
    <source>
        <dbReference type="PROSITE" id="PS51186"/>
    </source>
</evidence>
<proteinExistence type="predicted"/>
<accession>A0ABX3D284</accession>
<name>A0ABX3D284_9BACL</name>
<reference evidence="2" key="1">
    <citation type="submission" date="2016-07" db="EMBL/GenBank/DDBJ databases">
        <title>Draft genome Planococcus salivarum.</title>
        <authorList>
            <person name="See-Too W.S."/>
        </authorList>
    </citation>
    <scope>NUCLEOTIDE SEQUENCE [LARGE SCALE GENOMIC DNA]</scope>
    <source>
        <strain evidence="2">DSM 23820</strain>
    </source>
</reference>
<dbReference type="Pfam" id="PF13302">
    <property type="entry name" value="Acetyltransf_3"/>
    <property type="match status" value="1"/>
</dbReference>
<organism evidence="2 3">
    <name type="scientific">Planococcus salinarum</name>
    <dbReference type="NCBI Taxonomy" id="622695"/>
    <lineage>
        <taxon>Bacteria</taxon>
        <taxon>Bacillati</taxon>
        <taxon>Bacillota</taxon>
        <taxon>Bacilli</taxon>
        <taxon>Bacillales</taxon>
        <taxon>Caryophanaceae</taxon>
        <taxon>Planococcus</taxon>
    </lineage>
</organism>
<gene>
    <name evidence="2" type="ORF">BB776_00420</name>
</gene>
<protein>
    <submittedName>
        <fullName evidence="2">GNAT family acetyltransferase</fullName>
    </submittedName>
</protein>
<feature type="domain" description="N-acetyltransferase" evidence="1">
    <location>
        <begin position="8"/>
        <end position="149"/>
    </location>
</feature>
<dbReference type="InterPro" id="IPR000182">
    <property type="entry name" value="GNAT_dom"/>
</dbReference>
<dbReference type="SUPFAM" id="SSF55729">
    <property type="entry name" value="Acyl-CoA N-acyltransferases (Nat)"/>
    <property type="match status" value="1"/>
</dbReference>